<name>A0A8S9YX29_9TREM</name>
<dbReference type="EMBL" id="JTDE01001095">
    <property type="protein sequence ID" value="KAF7259659.1"/>
    <property type="molecule type" value="Genomic_DNA"/>
</dbReference>
<proteinExistence type="predicted"/>
<protein>
    <submittedName>
        <fullName evidence="1">Uncharacterized protein</fullName>
    </submittedName>
</protein>
<dbReference type="Proteomes" id="UP000822476">
    <property type="component" value="Unassembled WGS sequence"/>
</dbReference>
<reference evidence="1" key="1">
    <citation type="submission" date="2019-07" db="EMBL/GenBank/DDBJ databases">
        <title>Annotation for the trematode Paragonimus miyazaki's.</title>
        <authorList>
            <person name="Choi Y.-J."/>
        </authorList>
    </citation>
    <scope>NUCLEOTIDE SEQUENCE</scope>
    <source>
        <strain evidence="1">Japan</strain>
    </source>
</reference>
<evidence type="ECO:0000313" key="2">
    <source>
        <dbReference type="Proteomes" id="UP000822476"/>
    </source>
</evidence>
<keyword evidence="2" id="KW-1185">Reference proteome</keyword>
<dbReference type="AlphaFoldDB" id="A0A8S9YX29"/>
<sequence>MLLYQQFILAVVQGSNYEHSVNYSSVKYTLSLTTPQDDGSLQTMNDDLFRWEESRCFHGDPEDHDRVTL</sequence>
<evidence type="ECO:0000313" key="1">
    <source>
        <dbReference type="EMBL" id="KAF7259659.1"/>
    </source>
</evidence>
<accession>A0A8S9YX29</accession>
<gene>
    <name evidence="1" type="ORF">EG68_02841</name>
</gene>
<organism evidence="1 2">
    <name type="scientific">Paragonimus skrjabini miyazakii</name>
    <dbReference type="NCBI Taxonomy" id="59628"/>
    <lineage>
        <taxon>Eukaryota</taxon>
        <taxon>Metazoa</taxon>
        <taxon>Spiralia</taxon>
        <taxon>Lophotrochozoa</taxon>
        <taxon>Platyhelminthes</taxon>
        <taxon>Trematoda</taxon>
        <taxon>Digenea</taxon>
        <taxon>Plagiorchiida</taxon>
        <taxon>Troglotremata</taxon>
        <taxon>Troglotrematidae</taxon>
        <taxon>Paragonimus</taxon>
    </lineage>
</organism>
<comment type="caution">
    <text evidence="1">The sequence shown here is derived from an EMBL/GenBank/DDBJ whole genome shotgun (WGS) entry which is preliminary data.</text>
</comment>